<sequence>MLPIYIQKTIIELLCNQEKRRYKSRYTSFDYSWAKHYALVSKHFFKITKDLIAFHSFIDIGYFKKNNPYKELCLITKESIQNINIQFSLISIELVESLNCDFKSLKSINILYYGDAWLGKSVFLLNHLNKLNSKDTVIVNFDLTINCYLQIYEEKRKEFDLSSIDLSFTFNTHRIDLNYGTERSRAYNFLYTLIKGLNPKSIRFQASSDTTHLRLFHSLSKLNHRFEKITLSNDFIPLYAFYRFLQSPNLTSFKFSIQSHFISDLYEKIQENNSNFNFDEMDNHSFDYESKMLAFYPPACFKNNTNEDEHFYCSFDCSRAYDFRIPIYSLSLWKECLELLKNHKTIKNLDIEHMVCGYQCTFQEKNEKTLNQHMVYDLLDALANNQSIKSLKLWLDIQDSHDFLLSLSQNNKTMRFIKINKNEFSRSNKAQ</sequence>
<protein>
    <submittedName>
        <fullName evidence="1">Uncharacterized protein</fullName>
    </submittedName>
</protein>
<dbReference type="PANTHER" id="PTHR32556:SF18">
    <property type="match status" value="1"/>
</dbReference>
<dbReference type="AlphaFoldDB" id="A0A8J4PKX1"/>
<dbReference type="PANTHER" id="PTHR32556">
    <property type="entry name" value="F-BOX DOMAIN-CONTAINING PROTEIN-RELATED-RELATED"/>
    <property type="match status" value="1"/>
</dbReference>
<gene>
    <name evidence="1" type="ORF">CYY_009901</name>
</gene>
<dbReference type="Proteomes" id="UP000695562">
    <property type="component" value="Unassembled WGS sequence"/>
</dbReference>
<keyword evidence="2" id="KW-1185">Reference proteome</keyword>
<name>A0A8J4PKX1_9MYCE</name>
<organism evidence="1 2">
    <name type="scientific">Polysphondylium violaceum</name>
    <dbReference type="NCBI Taxonomy" id="133409"/>
    <lineage>
        <taxon>Eukaryota</taxon>
        <taxon>Amoebozoa</taxon>
        <taxon>Evosea</taxon>
        <taxon>Eumycetozoa</taxon>
        <taxon>Dictyostelia</taxon>
        <taxon>Dictyosteliales</taxon>
        <taxon>Dictyosteliaceae</taxon>
        <taxon>Polysphondylium</taxon>
    </lineage>
</organism>
<dbReference type="EMBL" id="AJWJ01000847">
    <property type="protein sequence ID" value="KAF2068778.1"/>
    <property type="molecule type" value="Genomic_DNA"/>
</dbReference>
<accession>A0A8J4PKX1</accession>
<evidence type="ECO:0000313" key="1">
    <source>
        <dbReference type="EMBL" id="KAF2068778.1"/>
    </source>
</evidence>
<reference evidence="1" key="1">
    <citation type="submission" date="2020-01" db="EMBL/GenBank/DDBJ databases">
        <title>Development of genomics and gene disruption for Polysphondylium violaceum indicates a role for the polyketide synthase stlB in stalk morphogenesis.</title>
        <authorList>
            <person name="Narita B."/>
            <person name="Kawabe Y."/>
            <person name="Kin K."/>
            <person name="Saito T."/>
            <person name="Gibbs R."/>
            <person name="Kuspa A."/>
            <person name="Muzny D."/>
            <person name="Queller D."/>
            <person name="Richards S."/>
            <person name="Strassman J."/>
            <person name="Sucgang R."/>
            <person name="Worley K."/>
            <person name="Schaap P."/>
        </authorList>
    </citation>
    <scope>NUCLEOTIDE SEQUENCE</scope>
    <source>
        <strain evidence="1">QSvi11</strain>
    </source>
</reference>
<proteinExistence type="predicted"/>
<dbReference type="OrthoDB" id="23031at2759"/>
<comment type="caution">
    <text evidence="1">The sequence shown here is derived from an EMBL/GenBank/DDBJ whole genome shotgun (WGS) entry which is preliminary data.</text>
</comment>
<evidence type="ECO:0000313" key="2">
    <source>
        <dbReference type="Proteomes" id="UP000695562"/>
    </source>
</evidence>